<evidence type="ECO:0000313" key="4">
    <source>
        <dbReference type="EMBL" id="RGW76696.1"/>
    </source>
</evidence>
<dbReference type="Pfam" id="PF13275">
    <property type="entry name" value="S4_2"/>
    <property type="match status" value="1"/>
</dbReference>
<dbReference type="NCBIfam" id="TIGR02988">
    <property type="entry name" value="YaaA_near_RecF"/>
    <property type="match status" value="1"/>
</dbReference>
<keyword evidence="1" id="KW-0694">RNA-binding</keyword>
<dbReference type="EMBL" id="QRYQ01000025">
    <property type="protein sequence ID" value="RGU89629.1"/>
    <property type="molecule type" value="Genomic_DNA"/>
</dbReference>
<dbReference type="Proteomes" id="UP000284651">
    <property type="component" value="Unassembled WGS sequence"/>
</dbReference>
<evidence type="ECO:0000313" key="7">
    <source>
        <dbReference type="Proteomes" id="UP000284651"/>
    </source>
</evidence>
<dbReference type="Proteomes" id="UP000285288">
    <property type="component" value="Unassembled WGS sequence"/>
</dbReference>
<dbReference type="GO" id="GO:0003723">
    <property type="term" value="F:RNA binding"/>
    <property type="evidence" value="ECO:0007669"/>
    <property type="project" value="UniProtKB-KW"/>
</dbReference>
<proteinExistence type="predicted"/>
<dbReference type="SUPFAM" id="SSF55174">
    <property type="entry name" value="Alpha-L RNA-binding motif"/>
    <property type="match status" value="1"/>
</dbReference>
<comment type="caution">
    <text evidence="3">The sequence shown here is derived from an EMBL/GenBank/DDBJ whole genome shotgun (WGS) entry which is preliminary data.</text>
</comment>
<evidence type="ECO:0000313" key="2">
    <source>
        <dbReference type="EMBL" id="RGS44692.1"/>
    </source>
</evidence>
<dbReference type="GeneID" id="66580187"/>
<dbReference type="Proteomes" id="UP000285274">
    <property type="component" value="Unassembled WGS sequence"/>
</dbReference>
<sequence length="67" mass="7653">MEFELRDEYITLAQLLKACDVVYSGGQAKEYLASMEVFVNGVNENRRGKKIYHGDIVETNGIRIEVK</sequence>
<evidence type="ECO:0000313" key="5">
    <source>
        <dbReference type="EMBL" id="RHB09091.1"/>
    </source>
</evidence>
<reference evidence="6 7" key="1">
    <citation type="submission" date="2018-08" db="EMBL/GenBank/DDBJ databases">
        <title>A genome reference for cultivated species of the human gut microbiota.</title>
        <authorList>
            <person name="Zou Y."/>
            <person name="Xue W."/>
            <person name="Luo G."/>
        </authorList>
    </citation>
    <scope>NUCLEOTIDE SEQUENCE [LARGE SCALE GENOMIC DNA]</scope>
    <source>
        <strain evidence="4 7">AF10-31</strain>
        <strain evidence="3 6">AF15-20</strain>
        <strain evidence="2 8">AF22-10AC</strain>
        <strain evidence="5 9">AM42-13AC</strain>
    </source>
</reference>
<dbReference type="EMBL" id="QRVM01000059">
    <property type="protein sequence ID" value="RGS44692.1"/>
    <property type="molecule type" value="Genomic_DNA"/>
</dbReference>
<dbReference type="InterPro" id="IPR014330">
    <property type="entry name" value="RNA-bd_S4-rel_YaaA"/>
</dbReference>
<dbReference type="EMBL" id="QSGD01000003">
    <property type="protein sequence ID" value="RHB09091.1"/>
    <property type="molecule type" value="Genomic_DNA"/>
</dbReference>
<name>A0A395W9W8_9FIRM</name>
<evidence type="ECO:0000256" key="1">
    <source>
        <dbReference type="PROSITE-ProRule" id="PRU00182"/>
    </source>
</evidence>
<accession>A0A395W9W8</accession>
<dbReference type="EMBL" id="QSAT01000002">
    <property type="protein sequence ID" value="RGW76696.1"/>
    <property type="molecule type" value="Genomic_DNA"/>
</dbReference>
<dbReference type="Proteomes" id="UP000265489">
    <property type="component" value="Unassembled WGS sequence"/>
</dbReference>
<dbReference type="InterPro" id="IPR036986">
    <property type="entry name" value="S4_RNA-bd_sf"/>
</dbReference>
<dbReference type="Gene3D" id="3.10.290.10">
    <property type="entry name" value="RNA-binding S4 domain"/>
    <property type="match status" value="1"/>
</dbReference>
<evidence type="ECO:0000313" key="3">
    <source>
        <dbReference type="EMBL" id="RGU89629.1"/>
    </source>
</evidence>
<evidence type="ECO:0000313" key="8">
    <source>
        <dbReference type="Proteomes" id="UP000285274"/>
    </source>
</evidence>
<protein>
    <submittedName>
        <fullName evidence="3">S4 domain-containing protein YaaA</fullName>
    </submittedName>
</protein>
<evidence type="ECO:0000313" key="6">
    <source>
        <dbReference type="Proteomes" id="UP000265489"/>
    </source>
</evidence>
<dbReference type="PROSITE" id="PS50889">
    <property type="entry name" value="S4"/>
    <property type="match status" value="1"/>
</dbReference>
<gene>
    <name evidence="3" type="primary">yaaA</name>
    <name evidence="5" type="ORF">DW907_01545</name>
    <name evidence="4" type="ORF">DWV56_01045</name>
    <name evidence="3" type="ORF">DWW32_10545</name>
    <name evidence="2" type="ORF">DWX92_10215</name>
</gene>
<organism evidence="3 6">
    <name type="scientific">Holdemanella biformis</name>
    <dbReference type="NCBI Taxonomy" id="1735"/>
    <lineage>
        <taxon>Bacteria</taxon>
        <taxon>Bacillati</taxon>
        <taxon>Bacillota</taxon>
        <taxon>Erysipelotrichia</taxon>
        <taxon>Erysipelotrichales</taxon>
        <taxon>Erysipelotrichaceae</taxon>
        <taxon>Holdemanella</taxon>
    </lineage>
</organism>
<evidence type="ECO:0000313" key="9">
    <source>
        <dbReference type="Proteomes" id="UP000285288"/>
    </source>
</evidence>
<dbReference type="RefSeq" id="WP_003865688.1">
    <property type="nucleotide sequence ID" value="NZ_CABLCL010000099.1"/>
</dbReference>
<dbReference type="AlphaFoldDB" id="A0A395W9W8"/>